<dbReference type="GeneID" id="26628575"/>
<organism evidence="1 2">
    <name type="scientific">Vibrio phage ValKK3</name>
    <dbReference type="NCBI Taxonomy" id="1610855"/>
    <lineage>
        <taxon>Viruses</taxon>
        <taxon>Duplodnaviria</taxon>
        <taxon>Heunggongvirae</taxon>
        <taxon>Uroviricota</taxon>
        <taxon>Caudoviricetes</taxon>
        <taxon>Pantevenvirales</taxon>
        <taxon>Straboviridae</taxon>
        <taxon>Schizotequatrovirus</taxon>
        <taxon>Schizotequatrovirus valkk3</taxon>
    </lineage>
</organism>
<dbReference type="Proteomes" id="UP000202888">
    <property type="component" value="Segment"/>
</dbReference>
<dbReference type="OrthoDB" id="20380at10239"/>
<protein>
    <submittedName>
        <fullName evidence="1">Uncharacterized protein</fullName>
    </submittedName>
</protein>
<dbReference type="EMBL" id="KP671755">
    <property type="protein sequence ID" value="AJT61090.1"/>
    <property type="molecule type" value="Genomic_DNA"/>
</dbReference>
<accession>A0A0D4DB40</accession>
<dbReference type="KEGG" id="vg:26628575"/>
<proteinExistence type="predicted"/>
<dbReference type="RefSeq" id="YP_009201352.1">
    <property type="nucleotide sequence ID" value="NC_028829.1"/>
</dbReference>
<sequence>MLYINLTTCSVIDEHSVAKKCRQEGHTVESRRDWKTLERVTEVCNMLDQDLYMVVDAGSGCLPRFDIIKKPRVGDAVSYCFNGDSHPDGVITKISKTMKMITTSTGGKYYRRKLSGQWVRGGCWTLVHGHTSKINWEF</sequence>
<reference evidence="1 2" key="1">
    <citation type="journal article" date="2016" name="Genom Data">
        <title>Complete genome sequence of a giant Vibrio phage ValKK3 infecting Vibrio alginolyticus.</title>
        <authorList>
            <person name="Lal T.M."/>
            <person name="Sano M."/>
            <person name="Hatai K."/>
            <person name="Ransangan J."/>
        </authorList>
    </citation>
    <scope>NUCLEOTIDE SEQUENCE [LARGE SCALE GENOMIC DNA]</scope>
</reference>
<evidence type="ECO:0000313" key="2">
    <source>
        <dbReference type="Proteomes" id="UP000202888"/>
    </source>
</evidence>
<keyword evidence="2" id="KW-1185">Reference proteome</keyword>
<name>A0A0D4DB40_9CAUD</name>
<evidence type="ECO:0000313" key="1">
    <source>
        <dbReference type="EMBL" id="AJT61090.1"/>
    </source>
</evidence>